<name>F3FFY5_PSESX</name>
<protein>
    <submittedName>
        <fullName evidence="1">Uncharacterized protein</fullName>
    </submittedName>
</protein>
<reference evidence="1 2" key="1">
    <citation type="journal article" date="2011" name="PLoS Pathog.">
        <title>Dynamic evolution of pathogenicity revealed by sequencing and comparative genomics of 19 Pseudomonas syringae isolates.</title>
        <authorList>
            <person name="Baltrus D.A."/>
            <person name="Nishimura M.T."/>
            <person name="Romanchuk A."/>
            <person name="Chang J.H."/>
            <person name="Mukhtar M.S."/>
            <person name="Cherkis K."/>
            <person name="Roach J."/>
            <person name="Grant S.R."/>
            <person name="Jones C.D."/>
            <person name="Dangl J.L."/>
        </authorList>
    </citation>
    <scope>NUCLEOTIDE SEQUENCE [LARGE SCALE GENOMIC DNA]</scope>
    <source>
        <strain evidence="2">M301072PT</strain>
    </source>
</reference>
<gene>
    <name evidence="1" type="ORF">PSYJA_09115</name>
</gene>
<sequence>MMSSLSIKKDLAALGLIELVADPVASSFGNFTPGNDGGVIDEYSPAELRVEDLMVQHHEYLVVNFSDIGLTALGKA</sequence>
<dbReference type="EMBL" id="AEAH01000401">
    <property type="protein sequence ID" value="EGH29121.1"/>
    <property type="molecule type" value="Genomic_DNA"/>
</dbReference>
<proteinExistence type="predicted"/>
<dbReference type="Proteomes" id="UP000004471">
    <property type="component" value="Unassembled WGS sequence"/>
</dbReference>
<accession>F3FFY5</accession>
<evidence type="ECO:0000313" key="1">
    <source>
        <dbReference type="EMBL" id="EGH29121.1"/>
    </source>
</evidence>
<comment type="caution">
    <text evidence="1">The sequence shown here is derived from an EMBL/GenBank/DDBJ whole genome shotgun (WGS) entry which is preliminary data.</text>
</comment>
<evidence type="ECO:0000313" key="2">
    <source>
        <dbReference type="Proteomes" id="UP000004471"/>
    </source>
</evidence>
<dbReference type="AlphaFoldDB" id="F3FFY5"/>
<dbReference type="HOGENOM" id="CLU_2651762_0_0_6"/>
<organism evidence="1 2">
    <name type="scientific">Pseudomonas syringae pv. japonica str. M301072</name>
    <dbReference type="NCBI Taxonomy" id="629262"/>
    <lineage>
        <taxon>Bacteria</taxon>
        <taxon>Pseudomonadati</taxon>
        <taxon>Pseudomonadota</taxon>
        <taxon>Gammaproteobacteria</taxon>
        <taxon>Pseudomonadales</taxon>
        <taxon>Pseudomonadaceae</taxon>
        <taxon>Pseudomonas</taxon>
        <taxon>Pseudomonas syringae</taxon>
    </lineage>
</organism>